<dbReference type="Pfam" id="PF02738">
    <property type="entry name" value="MoCoBD_1"/>
    <property type="match status" value="1"/>
</dbReference>
<dbReference type="RefSeq" id="WP_203921223.1">
    <property type="nucleotide sequence ID" value="NZ_BONZ01000056.1"/>
</dbReference>
<protein>
    <submittedName>
        <fullName evidence="6">Carbon-monoxide dehydrogenase large subunit</fullName>
    </submittedName>
</protein>
<feature type="domain" description="Aldehyde oxidase/xanthine dehydrogenase a/b hammerhead" evidence="5">
    <location>
        <begin position="33"/>
        <end position="146"/>
    </location>
</feature>
<evidence type="ECO:0000259" key="5">
    <source>
        <dbReference type="SMART" id="SM01008"/>
    </source>
</evidence>
<dbReference type="SMART" id="SM01008">
    <property type="entry name" value="Ald_Xan_dh_C"/>
    <property type="match status" value="1"/>
</dbReference>
<dbReference type="SUPFAM" id="SSF54665">
    <property type="entry name" value="CO dehydrogenase molybdoprotein N-domain-like"/>
    <property type="match status" value="1"/>
</dbReference>
<dbReference type="InterPro" id="IPR000674">
    <property type="entry name" value="Ald_Oxase/Xan_DH_a/b"/>
</dbReference>
<dbReference type="GO" id="GO:0005506">
    <property type="term" value="F:iron ion binding"/>
    <property type="evidence" value="ECO:0007669"/>
    <property type="project" value="InterPro"/>
</dbReference>
<evidence type="ECO:0000256" key="4">
    <source>
        <dbReference type="SAM" id="MobiDB-lite"/>
    </source>
</evidence>
<proteinExistence type="predicted"/>
<dbReference type="InterPro" id="IPR016208">
    <property type="entry name" value="Ald_Oxase/xanthine_DH-like"/>
</dbReference>
<dbReference type="GO" id="GO:0016491">
    <property type="term" value="F:oxidoreductase activity"/>
    <property type="evidence" value="ECO:0007669"/>
    <property type="project" value="UniProtKB-KW"/>
</dbReference>
<dbReference type="PANTHER" id="PTHR11908:SF132">
    <property type="entry name" value="ALDEHYDE OXIDASE 1-RELATED"/>
    <property type="match status" value="1"/>
</dbReference>
<keyword evidence="2" id="KW-0560">Oxidoreductase</keyword>
<dbReference type="SUPFAM" id="SSF56003">
    <property type="entry name" value="Molybdenum cofactor-binding domain"/>
    <property type="match status" value="1"/>
</dbReference>
<dbReference type="Gene3D" id="3.90.1170.50">
    <property type="entry name" value="Aldehyde oxidase/xanthine dehydrogenase, a/b hammerhead"/>
    <property type="match status" value="1"/>
</dbReference>
<dbReference type="Pfam" id="PF20256">
    <property type="entry name" value="MoCoBD_2"/>
    <property type="match status" value="1"/>
</dbReference>
<feature type="region of interest" description="Disordered" evidence="4">
    <location>
        <begin position="1"/>
        <end position="26"/>
    </location>
</feature>
<dbReference type="Pfam" id="PF01315">
    <property type="entry name" value="Ald_Xan_dh_C"/>
    <property type="match status" value="1"/>
</dbReference>
<name>A0A8J3VSS8_9ACTN</name>
<comment type="caution">
    <text evidence="6">The sequence shown here is derived from an EMBL/GenBank/DDBJ whole genome shotgun (WGS) entry which is preliminary data.</text>
</comment>
<evidence type="ECO:0000256" key="3">
    <source>
        <dbReference type="ARBA" id="ARBA00053029"/>
    </source>
</evidence>
<evidence type="ECO:0000256" key="1">
    <source>
        <dbReference type="ARBA" id="ARBA00022505"/>
    </source>
</evidence>
<dbReference type="InterPro" id="IPR036856">
    <property type="entry name" value="Ald_Oxase/Xan_DH_a/b_sf"/>
</dbReference>
<evidence type="ECO:0000313" key="7">
    <source>
        <dbReference type="Proteomes" id="UP000642748"/>
    </source>
</evidence>
<dbReference type="InterPro" id="IPR008274">
    <property type="entry name" value="AldOxase/xan_DH_MoCoBD1"/>
</dbReference>
<reference evidence="6" key="1">
    <citation type="submission" date="2021-01" db="EMBL/GenBank/DDBJ databases">
        <title>Whole genome shotgun sequence of Rugosimonospora africana NBRC 104875.</title>
        <authorList>
            <person name="Komaki H."/>
            <person name="Tamura T."/>
        </authorList>
    </citation>
    <scope>NUCLEOTIDE SEQUENCE</scope>
    <source>
        <strain evidence="6">NBRC 104875</strain>
    </source>
</reference>
<sequence length="764" mass="81042">MAQRAGGDDSEFTRRAADGGSAPSRREDARLVRGAGCFVADLLPEDCLEVVFVSSPVAHGEMGAVDVDDARRMPGVAAVWSAADLPAVPQTPPMLGITASAGRAWPALAVDRVRYVGQPVAIVLAADRYVAEDARDAVRLDISPLPVLLDPTDAAGSEVELFLGMPNVAVEKEYGDPIDPAVWRDAAVVVEGNYRQQLLAHTSMEARAILIRPEDDDGLTVWCSHQAPHRLRGDLAAALGLPEERIRVVVPDVGGAFGGKSETYPEYLAVAVAARRLGRTVRWVEDRAEALTGPPHGRGQNQRTRMAADADGRILAYELTIDADVGGYPHLGAFVPLNTSVMAAGAYQIPRVHVQTRCVVTNTAPTSPYRGAGRPEAATAIERTVDTLARRLGMDPAKLRQRNFIRPDALPYRTPTGFQYDSGDYPAALALAMRTVDYDGWRAQQAQRRRTGTGAPLGIGICSYLERSGNAWEFGSVEACPDGTYLALSGCCSTGQGHETSFPQVVASVLGVEPELIRLVEADTAIVPRGIGSYSSRSMQTGGAALHRAAGALMEQARGRAAESWAVPIEEVTYRAGTVSAGQRRVSLADLAAATGPLRADEVFEPPQAAPYGTYIAVVEVEPELGTVSVLRLVAVDDYGVVINHVIVRGQSYGSIAQGLGQALYEQVRYDPDGVPETRSLLDYLIPTLSEVPPVTLREMCTPNPNTALGAKGAGEAGCIGAPAAVINAVVDALDLDDPSAIQMPLTPFACWQARQPALAGAGR</sequence>
<organism evidence="6 7">
    <name type="scientific">Rugosimonospora africana</name>
    <dbReference type="NCBI Taxonomy" id="556532"/>
    <lineage>
        <taxon>Bacteria</taxon>
        <taxon>Bacillati</taxon>
        <taxon>Actinomycetota</taxon>
        <taxon>Actinomycetes</taxon>
        <taxon>Micromonosporales</taxon>
        <taxon>Micromonosporaceae</taxon>
        <taxon>Rugosimonospora</taxon>
    </lineage>
</organism>
<dbReference type="InterPro" id="IPR037165">
    <property type="entry name" value="AldOxase/xan_DH_Mopterin-bd_sf"/>
</dbReference>
<keyword evidence="7" id="KW-1185">Reference proteome</keyword>
<keyword evidence="1" id="KW-0500">Molybdenum</keyword>
<dbReference type="PANTHER" id="PTHR11908">
    <property type="entry name" value="XANTHINE DEHYDROGENASE"/>
    <property type="match status" value="1"/>
</dbReference>
<comment type="cofactor">
    <cofactor evidence="3">
        <name>Mo-molybdopterin cytosine dinucleotide</name>
        <dbReference type="ChEBI" id="CHEBI:71308"/>
    </cofactor>
</comment>
<evidence type="ECO:0000313" key="6">
    <source>
        <dbReference type="EMBL" id="GIH17682.1"/>
    </source>
</evidence>
<dbReference type="InterPro" id="IPR046867">
    <property type="entry name" value="AldOxase/xan_DH_MoCoBD2"/>
</dbReference>
<accession>A0A8J3VSS8</accession>
<dbReference type="AlphaFoldDB" id="A0A8J3VSS8"/>
<gene>
    <name evidence="6" type="primary">cutL</name>
    <name evidence="6" type="ORF">Raf01_58540</name>
</gene>
<evidence type="ECO:0000256" key="2">
    <source>
        <dbReference type="ARBA" id="ARBA00023002"/>
    </source>
</evidence>
<dbReference type="EMBL" id="BONZ01000056">
    <property type="protein sequence ID" value="GIH17682.1"/>
    <property type="molecule type" value="Genomic_DNA"/>
</dbReference>
<dbReference type="Gene3D" id="3.30.365.10">
    <property type="entry name" value="Aldehyde oxidase/xanthine dehydrogenase, molybdopterin binding domain"/>
    <property type="match status" value="4"/>
</dbReference>
<dbReference type="FunFam" id="3.30.365.10:FF:000001">
    <property type="entry name" value="Xanthine dehydrogenase oxidase"/>
    <property type="match status" value="1"/>
</dbReference>
<dbReference type="Proteomes" id="UP000642748">
    <property type="component" value="Unassembled WGS sequence"/>
</dbReference>